<feature type="signal peptide" evidence="1">
    <location>
        <begin position="1"/>
        <end position="19"/>
    </location>
</feature>
<protein>
    <submittedName>
        <fullName evidence="2">Uncharacterized protein</fullName>
    </submittedName>
</protein>
<gene>
    <name evidence="2" type="ORF">A2557_02890</name>
</gene>
<reference evidence="2 3" key="1">
    <citation type="journal article" date="2016" name="Nat. Commun.">
        <title>Thousands of microbial genomes shed light on interconnected biogeochemical processes in an aquifer system.</title>
        <authorList>
            <person name="Anantharaman K."/>
            <person name="Brown C.T."/>
            <person name="Hug L.A."/>
            <person name="Sharon I."/>
            <person name="Castelle C.J."/>
            <person name="Probst A.J."/>
            <person name="Thomas B.C."/>
            <person name="Singh A."/>
            <person name="Wilkins M.J."/>
            <person name="Karaoz U."/>
            <person name="Brodie E.L."/>
            <person name="Williams K.H."/>
            <person name="Hubbard S.S."/>
            <person name="Banfield J.F."/>
        </authorList>
    </citation>
    <scope>NUCLEOTIDE SEQUENCE [LARGE SCALE GENOMIC DNA]</scope>
</reference>
<keyword evidence="1" id="KW-0732">Signal</keyword>
<name>A0A1F6GXM1_9PROT</name>
<dbReference type="Proteomes" id="UP000177583">
    <property type="component" value="Unassembled WGS sequence"/>
</dbReference>
<feature type="chain" id="PRO_5009524844" evidence="1">
    <location>
        <begin position="20"/>
        <end position="158"/>
    </location>
</feature>
<accession>A0A1F6GXM1</accession>
<comment type="caution">
    <text evidence="2">The sequence shown here is derived from an EMBL/GenBank/DDBJ whole genome shotgun (WGS) entry which is preliminary data.</text>
</comment>
<proteinExistence type="predicted"/>
<evidence type="ECO:0000313" key="3">
    <source>
        <dbReference type="Proteomes" id="UP000177583"/>
    </source>
</evidence>
<sequence length="158" mass="16929">MKKTFLAILAILLANPGFSANQPLKLPPSSLVLCGPSGVCRFSLPAGDHTWGKDALIQVAGVQLPSWPSRCQAATLLSNLVVDLMENKIRNASLIEITDLGEAPPFELTPGKSRSVRKGRIVLDGADLGKTLLELHLGISEQSKDQPNTAHKDLWCAP</sequence>
<evidence type="ECO:0000313" key="2">
    <source>
        <dbReference type="EMBL" id="OGH02780.1"/>
    </source>
</evidence>
<dbReference type="EMBL" id="MFNF01000019">
    <property type="protein sequence ID" value="OGH02780.1"/>
    <property type="molecule type" value="Genomic_DNA"/>
</dbReference>
<organism evidence="2 3">
    <name type="scientific">Candidatus Lambdaproteobacteria bacterium RIFOXYD2_FULL_56_26</name>
    <dbReference type="NCBI Taxonomy" id="1817773"/>
    <lineage>
        <taxon>Bacteria</taxon>
        <taxon>Pseudomonadati</taxon>
        <taxon>Pseudomonadota</taxon>
        <taxon>Candidatus Lambdaproteobacteria</taxon>
    </lineage>
</organism>
<evidence type="ECO:0000256" key="1">
    <source>
        <dbReference type="SAM" id="SignalP"/>
    </source>
</evidence>
<dbReference type="AlphaFoldDB" id="A0A1F6GXM1"/>